<evidence type="ECO:0000313" key="8">
    <source>
        <dbReference type="Proteomes" id="UP000003586"/>
    </source>
</evidence>
<dbReference type="EMBL" id="CP007035">
    <property type="protein sequence ID" value="AHF17255.1"/>
    <property type="molecule type" value="Genomic_DNA"/>
</dbReference>
<comment type="subcellular location">
    <subcellularLocation>
        <location evidence="1">Membrane</location>
        <topology evidence="1">Multi-pass membrane protein</topology>
    </subcellularLocation>
</comment>
<feature type="transmembrane region" description="Helical" evidence="5">
    <location>
        <begin position="66"/>
        <end position="86"/>
    </location>
</feature>
<evidence type="ECO:0000256" key="3">
    <source>
        <dbReference type="ARBA" id="ARBA00022989"/>
    </source>
</evidence>
<evidence type="ECO:0000259" key="6">
    <source>
        <dbReference type="Pfam" id="PF07291"/>
    </source>
</evidence>
<dbReference type="Pfam" id="PF07291">
    <property type="entry name" value="MauE"/>
    <property type="match status" value="1"/>
</dbReference>
<accession>W0F2J6</accession>
<feature type="transmembrane region" description="Helical" evidence="5">
    <location>
        <begin position="106"/>
        <end position="124"/>
    </location>
</feature>
<keyword evidence="8" id="KW-1185">Reference proteome</keyword>
<dbReference type="KEGG" id="nso:NIASO_04670"/>
<sequence>MGVLFIFSGLIKANDPIGLSYKMQEFFDLWKMSALDGIALTLSIAMIAFEIIAGVALLLGWQKKLISWLLLLLIVFFTFLTGYAYLSGKFSNCGCFGDCIPISSKASFLKDVALLVLILLLFFNRKHIQPVFATRTTRLLLLISAVLSLGIQWYTLHYLPVLDCLPFKVGSYIPDKLKVPANAIPDSTEITFVYEKAGKKMEFNADHFPDDFNDSTYKFIDRYDKVIRKGTNAIPEIRGFDFQNSAGTTITQDILDVGYAVLLFHEDRSIALNKWEKGFEGIYQSATGKNIPVYIISSLAPLVKQEIATTGFKDLEVLAGDRVMIRMAARTNPTVYLFKKGTVIGKWSYKNFDAALSTVKQLPAVAATTPKDTTVIDSLLKK</sequence>
<dbReference type="NCBIfam" id="NF045576">
    <property type="entry name" value="BT_3928_fam"/>
    <property type="match status" value="1"/>
</dbReference>
<keyword evidence="4 5" id="KW-0472">Membrane</keyword>
<feature type="transmembrane region" description="Helical" evidence="5">
    <location>
        <begin position="37"/>
        <end position="59"/>
    </location>
</feature>
<feature type="transmembrane region" description="Helical" evidence="5">
    <location>
        <begin position="136"/>
        <end position="156"/>
    </location>
</feature>
<keyword evidence="3 5" id="KW-1133">Transmembrane helix</keyword>
<evidence type="ECO:0000256" key="2">
    <source>
        <dbReference type="ARBA" id="ARBA00022692"/>
    </source>
</evidence>
<dbReference type="InterPro" id="IPR009908">
    <property type="entry name" value="Methylamine_util_MauE"/>
</dbReference>
<dbReference type="GO" id="GO:0016020">
    <property type="term" value="C:membrane"/>
    <property type="evidence" value="ECO:0007669"/>
    <property type="project" value="UniProtKB-SubCell"/>
</dbReference>
<evidence type="ECO:0000256" key="1">
    <source>
        <dbReference type="ARBA" id="ARBA00004141"/>
    </source>
</evidence>
<evidence type="ECO:0000313" key="7">
    <source>
        <dbReference type="EMBL" id="AHF17255.1"/>
    </source>
</evidence>
<dbReference type="eggNOG" id="COG2259">
    <property type="taxonomic scope" value="Bacteria"/>
</dbReference>
<dbReference type="HOGENOM" id="CLU_041394_0_0_10"/>
<gene>
    <name evidence="7" type="ORF">NIASO_04670</name>
</gene>
<dbReference type="STRING" id="929713.NIASO_04670"/>
<reference evidence="7 8" key="1">
    <citation type="submission" date="2013-12" db="EMBL/GenBank/DDBJ databases">
        <authorList>
            <consortium name="DOE Joint Genome Institute"/>
            <person name="Eisen J."/>
            <person name="Huntemann M."/>
            <person name="Han J."/>
            <person name="Chen A."/>
            <person name="Kyrpides N."/>
            <person name="Mavromatis K."/>
            <person name="Markowitz V."/>
            <person name="Palaniappan K."/>
            <person name="Ivanova N."/>
            <person name="Schaumberg A."/>
            <person name="Pati A."/>
            <person name="Liolios K."/>
            <person name="Nordberg H.P."/>
            <person name="Cantor M.N."/>
            <person name="Hua S.X."/>
            <person name="Woyke T."/>
        </authorList>
    </citation>
    <scope>NUCLEOTIDE SEQUENCE [LARGE SCALE GENOMIC DNA]</scope>
    <source>
        <strain evidence="8">DSM 19437</strain>
    </source>
</reference>
<protein>
    <recommendedName>
        <fullName evidence="6">Methylamine utilisation protein MauE domain-containing protein</fullName>
    </recommendedName>
</protein>
<organism evidence="7 8">
    <name type="scientific">Niabella soli DSM 19437</name>
    <dbReference type="NCBI Taxonomy" id="929713"/>
    <lineage>
        <taxon>Bacteria</taxon>
        <taxon>Pseudomonadati</taxon>
        <taxon>Bacteroidota</taxon>
        <taxon>Chitinophagia</taxon>
        <taxon>Chitinophagales</taxon>
        <taxon>Chitinophagaceae</taxon>
        <taxon>Niabella</taxon>
    </lineage>
</organism>
<dbReference type="AlphaFoldDB" id="W0F2J6"/>
<keyword evidence="2 5" id="KW-0812">Transmembrane</keyword>
<evidence type="ECO:0000256" key="5">
    <source>
        <dbReference type="SAM" id="Phobius"/>
    </source>
</evidence>
<dbReference type="GO" id="GO:0030416">
    <property type="term" value="P:methylamine metabolic process"/>
    <property type="evidence" value="ECO:0007669"/>
    <property type="project" value="InterPro"/>
</dbReference>
<evidence type="ECO:0000256" key="4">
    <source>
        <dbReference type="ARBA" id="ARBA00023136"/>
    </source>
</evidence>
<name>W0F2J6_9BACT</name>
<dbReference type="Proteomes" id="UP000003586">
    <property type="component" value="Chromosome"/>
</dbReference>
<feature type="domain" description="Methylamine utilisation protein MauE" evidence="6">
    <location>
        <begin position="1"/>
        <end position="123"/>
    </location>
</feature>
<proteinExistence type="predicted"/>